<dbReference type="STRING" id="9986.ENSOCUP00000025564"/>
<name>G1U804_RABIT</name>
<feature type="signal peptide" evidence="2">
    <location>
        <begin position="1"/>
        <end position="21"/>
    </location>
</feature>
<protein>
    <submittedName>
        <fullName evidence="3">Uncharacterized protein</fullName>
    </submittedName>
</protein>
<evidence type="ECO:0000313" key="3">
    <source>
        <dbReference type="Ensembl" id="ENSOCUP00000025564.2"/>
    </source>
</evidence>
<reference evidence="3" key="3">
    <citation type="submission" date="2025-09" db="UniProtKB">
        <authorList>
            <consortium name="Ensembl"/>
        </authorList>
    </citation>
    <scope>IDENTIFICATION</scope>
    <source>
        <strain evidence="3">Thorbecke</strain>
    </source>
</reference>
<dbReference type="PaxDb" id="9986-ENSOCUP00000025564"/>
<reference evidence="3" key="2">
    <citation type="submission" date="2025-08" db="UniProtKB">
        <authorList>
            <consortium name="Ensembl"/>
        </authorList>
    </citation>
    <scope>IDENTIFICATION</scope>
    <source>
        <strain evidence="3">Thorbecke</strain>
    </source>
</reference>
<dbReference type="InParanoid" id="G1U804"/>
<keyword evidence="2" id="KW-0732">Signal</keyword>
<feature type="chain" id="PRO_5023865380" evidence="2">
    <location>
        <begin position="22"/>
        <end position="193"/>
    </location>
</feature>
<feature type="region of interest" description="Disordered" evidence="1">
    <location>
        <begin position="139"/>
        <end position="164"/>
    </location>
</feature>
<dbReference type="AlphaFoldDB" id="G1U804"/>
<accession>G1U804</accession>
<organism evidence="3 4">
    <name type="scientific">Oryctolagus cuniculus</name>
    <name type="common">Rabbit</name>
    <dbReference type="NCBI Taxonomy" id="9986"/>
    <lineage>
        <taxon>Eukaryota</taxon>
        <taxon>Metazoa</taxon>
        <taxon>Chordata</taxon>
        <taxon>Craniata</taxon>
        <taxon>Vertebrata</taxon>
        <taxon>Euteleostomi</taxon>
        <taxon>Mammalia</taxon>
        <taxon>Eutheria</taxon>
        <taxon>Euarchontoglires</taxon>
        <taxon>Glires</taxon>
        <taxon>Lagomorpha</taxon>
        <taxon>Leporidae</taxon>
        <taxon>Oryctolagus</taxon>
    </lineage>
</organism>
<dbReference type="Bgee" id="ENSOCUG00000023934">
    <property type="expression patterns" value="Expressed in blood and 13 other cell types or tissues"/>
</dbReference>
<dbReference type="HOGENOM" id="CLU_038628_3_3_1"/>
<sequence>MQLSGAAVLLALFLGVEDLASQAVDTCPEVKLVGLGGSDKLTVLRGCPGVPGAPGPKGEAGARGERGGCSQGWGAQWWGGPGAALAPGRSDARLHLHGGPAWPCICGRLRGPGGLWPGLGRHHGVLSLPTTRGRRETHATSSASHLRSAARGLSGANGREGTCRWGKFRNTPGGGARASARLWGGSLFSDLGP</sequence>
<dbReference type="Ensembl" id="ENSOCUT00000025732.3">
    <property type="protein sequence ID" value="ENSOCUP00000025564.2"/>
    <property type="gene ID" value="ENSOCUG00000023934.3"/>
</dbReference>
<proteinExistence type="predicted"/>
<dbReference type="eggNOG" id="KOG2579">
    <property type="taxonomic scope" value="Eukaryota"/>
</dbReference>
<reference evidence="3 4" key="1">
    <citation type="journal article" date="2011" name="Nature">
        <title>A high-resolution map of human evolutionary constraint using 29 mammals.</title>
        <authorList>
            <person name="Lindblad-Toh K."/>
            <person name="Garber M."/>
            <person name="Zuk O."/>
            <person name="Lin M.F."/>
            <person name="Parker B.J."/>
            <person name="Washietl S."/>
            <person name="Kheradpour P."/>
            <person name="Ernst J."/>
            <person name="Jordan G."/>
            <person name="Mauceli E."/>
            <person name="Ward L.D."/>
            <person name="Lowe C.B."/>
            <person name="Holloway A.K."/>
            <person name="Clamp M."/>
            <person name="Gnerre S."/>
            <person name="Alfoldi J."/>
            <person name="Beal K."/>
            <person name="Chang J."/>
            <person name="Clawson H."/>
            <person name="Cuff J."/>
            <person name="Di Palma F."/>
            <person name="Fitzgerald S."/>
            <person name="Flicek P."/>
            <person name="Guttman M."/>
            <person name="Hubisz M.J."/>
            <person name="Jaffe D.B."/>
            <person name="Jungreis I."/>
            <person name="Kent W.J."/>
            <person name="Kostka D."/>
            <person name="Lara M."/>
            <person name="Martins A.L."/>
            <person name="Massingham T."/>
            <person name="Moltke I."/>
            <person name="Raney B.J."/>
            <person name="Rasmussen M.D."/>
            <person name="Robinson J."/>
            <person name="Stark A."/>
            <person name="Vilella A.J."/>
            <person name="Wen J."/>
            <person name="Xie X."/>
            <person name="Zody M.C."/>
            <person name="Baldwin J."/>
            <person name="Bloom T."/>
            <person name="Chin C.W."/>
            <person name="Heiman D."/>
            <person name="Nicol R."/>
            <person name="Nusbaum C."/>
            <person name="Young S."/>
            <person name="Wilkinson J."/>
            <person name="Worley K.C."/>
            <person name="Kovar C.L."/>
            <person name="Muzny D.M."/>
            <person name="Gibbs R.A."/>
            <person name="Cree A."/>
            <person name="Dihn H.H."/>
            <person name="Fowler G."/>
            <person name="Jhangiani S."/>
            <person name="Joshi V."/>
            <person name="Lee S."/>
            <person name="Lewis L.R."/>
            <person name="Nazareth L.V."/>
            <person name="Okwuonu G."/>
            <person name="Santibanez J."/>
            <person name="Warren W.C."/>
            <person name="Mardis E.R."/>
            <person name="Weinstock G.M."/>
            <person name="Wilson R.K."/>
            <person name="Delehaunty K."/>
            <person name="Dooling D."/>
            <person name="Fronik C."/>
            <person name="Fulton L."/>
            <person name="Fulton B."/>
            <person name="Graves T."/>
            <person name="Minx P."/>
            <person name="Sodergren E."/>
            <person name="Birney E."/>
            <person name="Margulies E.H."/>
            <person name="Herrero J."/>
            <person name="Green E.D."/>
            <person name="Haussler D."/>
            <person name="Siepel A."/>
            <person name="Goldman N."/>
            <person name="Pollard K.S."/>
            <person name="Pedersen J.S."/>
            <person name="Lander E.S."/>
            <person name="Kellis M."/>
        </authorList>
    </citation>
    <scope>NUCLEOTIDE SEQUENCE [LARGE SCALE GENOMIC DNA]</scope>
    <source>
        <strain evidence="4">Thorbecke</strain>
    </source>
</reference>
<keyword evidence="4" id="KW-1185">Reference proteome</keyword>
<dbReference type="GeneTree" id="ENSGT00940000157531"/>
<evidence type="ECO:0000313" key="4">
    <source>
        <dbReference type="Proteomes" id="UP000001811"/>
    </source>
</evidence>
<evidence type="ECO:0000256" key="1">
    <source>
        <dbReference type="SAM" id="MobiDB-lite"/>
    </source>
</evidence>
<evidence type="ECO:0000256" key="2">
    <source>
        <dbReference type="SAM" id="SignalP"/>
    </source>
</evidence>
<dbReference type="Proteomes" id="UP000001811">
    <property type="component" value="Unplaced"/>
</dbReference>